<proteinExistence type="predicted"/>
<gene>
    <name evidence="2" type="ORF">DZC73_19775</name>
</gene>
<sequence>MNDVDSAALRRFDELPASANVRLPVVATLFSISRATVWRWCRKGHLPQPTHIQGVTFWNVGALRLCLLSQTKVTLPVAGMAQPAPPADDSSQEASEVRNGIHGTQGQ</sequence>
<dbReference type="EMBL" id="QUSW01000005">
    <property type="protein sequence ID" value="RQP23337.1"/>
    <property type="molecule type" value="Genomic_DNA"/>
</dbReference>
<dbReference type="Proteomes" id="UP000267464">
    <property type="component" value="Unassembled WGS sequence"/>
</dbReference>
<name>A0A3N7HMD5_9BURK</name>
<organism evidence="2 3">
    <name type="scientific">Piscinibacter terrae</name>
    <dbReference type="NCBI Taxonomy" id="2496871"/>
    <lineage>
        <taxon>Bacteria</taxon>
        <taxon>Pseudomonadati</taxon>
        <taxon>Pseudomonadota</taxon>
        <taxon>Betaproteobacteria</taxon>
        <taxon>Burkholderiales</taxon>
        <taxon>Sphaerotilaceae</taxon>
        <taxon>Piscinibacter</taxon>
    </lineage>
</organism>
<evidence type="ECO:0000313" key="3">
    <source>
        <dbReference type="Proteomes" id="UP000267464"/>
    </source>
</evidence>
<protein>
    <submittedName>
        <fullName evidence="2">AlpA family phage regulatory protein</fullName>
    </submittedName>
</protein>
<evidence type="ECO:0000313" key="2">
    <source>
        <dbReference type="EMBL" id="RQP23337.1"/>
    </source>
</evidence>
<reference evidence="2 3" key="2">
    <citation type="submission" date="2018-12" db="EMBL/GenBank/DDBJ databases">
        <title>Rhizobacter gummiphilus sp. nov., a rubber-degrading bacterium isolated from the soil of a botanical garden in Japan.</title>
        <authorList>
            <person name="Shunsuke S.S."/>
        </authorList>
    </citation>
    <scope>NUCLEOTIDE SEQUENCE [LARGE SCALE GENOMIC DNA]</scope>
    <source>
        <strain evidence="2 3">S-16</strain>
    </source>
</reference>
<evidence type="ECO:0000256" key="1">
    <source>
        <dbReference type="SAM" id="MobiDB-lite"/>
    </source>
</evidence>
<accession>A0A3N7HMD5</accession>
<feature type="region of interest" description="Disordered" evidence="1">
    <location>
        <begin position="79"/>
        <end position="107"/>
    </location>
</feature>
<dbReference type="OrthoDB" id="8527558at2"/>
<comment type="caution">
    <text evidence="2">The sequence shown here is derived from an EMBL/GenBank/DDBJ whole genome shotgun (WGS) entry which is preliminary data.</text>
</comment>
<dbReference type="RefSeq" id="WP_124542089.1">
    <property type="nucleotide sequence ID" value="NZ_QUSW01000005.1"/>
</dbReference>
<reference evidence="2 3" key="1">
    <citation type="submission" date="2018-08" db="EMBL/GenBank/DDBJ databases">
        <authorList>
            <person name="Khan S.A."/>
            <person name="Jeon C.O."/>
            <person name="Chun B.H."/>
            <person name="Jeong S.E."/>
        </authorList>
    </citation>
    <scope>NUCLEOTIDE SEQUENCE [LARGE SCALE GENOMIC DNA]</scope>
    <source>
        <strain evidence="2 3">S-16</strain>
    </source>
</reference>
<dbReference type="AlphaFoldDB" id="A0A3N7HMD5"/>
<keyword evidence="3" id="KW-1185">Reference proteome</keyword>